<accession>A0A811UAD8</accession>
<organism evidence="2 3">
    <name type="scientific">Ceratitis capitata</name>
    <name type="common">Mediterranean fruit fly</name>
    <name type="synonym">Tephritis capitata</name>
    <dbReference type="NCBI Taxonomy" id="7213"/>
    <lineage>
        <taxon>Eukaryota</taxon>
        <taxon>Metazoa</taxon>
        <taxon>Ecdysozoa</taxon>
        <taxon>Arthropoda</taxon>
        <taxon>Hexapoda</taxon>
        <taxon>Insecta</taxon>
        <taxon>Pterygota</taxon>
        <taxon>Neoptera</taxon>
        <taxon>Endopterygota</taxon>
        <taxon>Diptera</taxon>
        <taxon>Brachycera</taxon>
        <taxon>Muscomorpha</taxon>
        <taxon>Tephritoidea</taxon>
        <taxon>Tephritidae</taxon>
        <taxon>Ceratitis</taxon>
        <taxon>Ceratitis</taxon>
    </lineage>
</organism>
<dbReference type="EMBL" id="CAJHJT010000001">
    <property type="protein sequence ID" value="CAD6994325.1"/>
    <property type="molecule type" value="Genomic_DNA"/>
</dbReference>
<reference evidence="2" key="1">
    <citation type="submission" date="2020-11" db="EMBL/GenBank/DDBJ databases">
        <authorList>
            <person name="Whitehead M."/>
        </authorList>
    </citation>
    <scope>NUCLEOTIDE SEQUENCE</scope>
    <source>
        <strain evidence="2">EGII</strain>
    </source>
</reference>
<comment type="caution">
    <text evidence="2">The sequence shown here is derived from an EMBL/GenBank/DDBJ whole genome shotgun (WGS) entry which is preliminary data.</text>
</comment>
<gene>
    <name evidence="2" type="ORF">CCAP1982_LOCUS3081</name>
</gene>
<evidence type="ECO:0000256" key="1">
    <source>
        <dbReference type="SAM" id="Phobius"/>
    </source>
</evidence>
<proteinExistence type="predicted"/>
<keyword evidence="3" id="KW-1185">Reference proteome</keyword>
<dbReference type="AlphaFoldDB" id="A0A811UAD8"/>
<sequence length="171" mass="19648">MQLNKTKTPTTTKLLYIHIRMYLCTSIGNRAVVSRLPCAEIAIFIRFLQISRFTAAFANKLPEFRVSQQVKCRICMHNAAILGIEQWCGATMRIRNTDTHAFIRHGVPLFVKAHCVGSSSICWRESLLAHTYVSVFIYVYVCMHGCYVFYAYVTLYDNIMPAWCFTRIGTT</sequence>
<keyword evidence="1" id="KW-0472">Membrane</keyword>
<evidence type="ECO:0000313" key="2">
    <source>
        <dbReference type="EMBL" id="CAD6994325.1"/>
    </source>
</evidence>
<keyword evidence="1" id="KW-0812">Transmembrane</keyword>
<dbReference type="Proteomes" id="UP000606786">
    <property type="component" value="Unassembled WGS sequence"/>
</dbReference>
<keyword evidence="1" id="KW-1133">Transmembrane helix</keyword>
<protein>
    <submittedName>
        <fullName evidence="2">(Mediterranean fruit fly) hypothetical protein</fullName>
    </submittedName>
</protein>
<name>A0A811UAD8_CERCA</name>
<evidence type="ECO:0000313" key="3">
    <source>
        <dbReference type="Proteomes" id="UP000606786"/>
    </source>
</evidence>
<feature type="transmembrane region" description="Helical" evidence="1">
    <location>
        <begin position="132"/>
        <end position="153"/>
    </location>
</feature>